<sequence>MDVAAMSVAMSNQQVRSDAGLAVMNNAKQVAEQQGQQLIEMLNQSQGASAPHPSLGNAIDMKA</sequence>
<evidence type="ECO:0000313" key="2">
    <source>
        <dbReference type="EMBL" id="SFB26923.1"/>
    </source>
</evidence>
<name>A0A1I0ZRZ1_9BACI</name>
<proteinExistence type="predicted"/>
<protein>
    <submittedName>
        <fullName evidence="2">Putative motility protein</fullName>
    </submittedName>
</protein>
<organism evidence="2 3">
    <name type="scientific">Lentibacillus halodurans</name>
    <dbReference type="NCBI Taxonomy" id="237679"/>
    <lineage>
        <taxon>Bacteria</taxon>
        <taxon>Bacillati</taxon>
        <taxon>Bacillota</taxon>
        <taxon>Bacilli</taxon>
        <taxon>Bacillales</taxon>
        <taxon>Bacillaceae</taxon>
        <taxon>Lentibacillus</taxon>
    </lineage>
</organism>
<dbReference type="InterPro" id="IPR025906">
    <property type="entry name" value="YjfB_motility"/>
</dbReference>
<reference evidence="2 3" key="1">
    <citation type="submission" date="2016-10" db="EMBL/GenBank/DDBJ databases">
        <authorList>
            <person name="de Groot N.N."/>
        </authorList>
    </citation>
    <scope>NUCLEOTIDE SEQUENCE [LARGE SCALE GENOMIC DNA]</scope>
    <source>
        <strain evidence="2 3">CGMCC 1.3702</strain>
    </source>
</reference>
<keyword evidence="3" id="KW-1185">Reference proteome</keyword>
<gene>
    <name evidence="2" type="ORF">SAMN04488072_11276</name>
</gene>
<dbReference type="OrthoDB" id="1924973at2"/>
<evidence type="ECO:0000256" key="1">
    <source>
        <dbReference type="SAM" id="MobiDB-lite"/>
    </source>
</evidence>
<accession>A0A1I0ZRZ1</accession>
<dbReference type="EMBL" id="FOJW01000012">
    <property type="protein sequence ID" value="SFB26923.1"/>
    <property type="molecule type" value="Genomic_DNA"/>
</dbReference>
<dbReference type="AlphaFoldDB" id="A0A1I0ZRZ1"/>
<dbReference type="STRING" id="237679.SAMN04488072_11276"/>
<evidence type="ECO:0000313" key="3">
    <source>
        <dbReference type="Proteomes" id="UP000198642"/>
    </source>
</evidence>
<dbReference type="Pfam" id="PF14070">
    <property type="entry name" value="YjfB_motility"/>
    <property type="match status" value="1"/>
</dbReference>
<dbReference type="Proteomes" id="UP000198642">
    <property type="component" value="Unassembled WGS sequence"/>
</dbReference>
<dbReference type="RefSeq" id="WP_090239728.1">
    <property type="nucleotide sequence ID" value="NZ_FOJW01000012.1"/>
</dbReference>
<feature type="region of interest" description="Disordered" evidence="1">
    <location>
        <begin position="44"/>
        <end position="63"/>
    </location>
</feature>